<dbReference type="InterPro" id="IPR050491">
    <property type="entry name" value="AmpC-like"/>
</dbReference>
<dbReference type="InterPro" id="IPR001466">
    <property type="entry name" value="Beta-lactam-related"/>
</dbReference>
<organism evidence="2 3">
    <name type="scientific">Pyxidicoccus fallax</name>
    <dbReference type="NCBI Taxonomy" id="394095"/>
    <lineage>
        <taxon>Bacteria</taxon>
        <taxon>Pseudomonadati</taxon>
        <taxon>Myxococcota</taxon>
        <taxon>Myxococcia</taxon>
        <taxon>Myxococcales</taxon>
        <taxon>Cystobacterineae</taxon>
        <taxon>Myxococcaceae</taxon>
        <taxon>Pyxidicoccus</taxon>
    </lineage>
</organism>
<name>A0A848LIE6_9BACT</name>
<comment type="caution">
    <text evidence="2">The sequence shown here is derived from an EMBL/GenBank/DDBJ whole genome shotgun (WGS) entry which is preliminary data.</text>
</comment>
<keyword evidence="3" id="KW-1185">Reference proteome</keyword>
<evidence type="ECO:0000259" key="1">
    <source>
        <dbReference type="Pfam" id="PF00144"/>
    </source>
</evidence>
<dbReference type="InterPro" id="IPR012338">
    <property type="entry name" value="Beta-lactam/transpept-like"/>
</dbReference>
<sequence>MDALFSRVAAPGSPGCAVAVGRDGKPVLERAYGLAHLEHDIANTPATVFEAGSVSKQFTAAAVLLLAREGKLSLDEDVRRFIPELPDHGAPITARHLMNHTSGLRDWGTVVAAAGWPRGTRIHTHAHVLDVVGRQKSLNFPPGSEFLYCNTGYNLLAILVERVSGQSFADFTKQRLFVPLGMTHTEWRDDFSRVVKGRATAYTMDGERFSADMPFENVHGNGGLLTTVGDLLRWDDGLVRAKVGGPGFLQEMQRQGQLTSGRRIEYAAGLFVSTYKGLPEVSHSGATAGYRAFLARYPRQGVTVALLCNHGDINPAEYARGVANLALAGQFPPAPVTPKVTLAAERLAARAGLYRSTRTAEPREVSVREGQLWLDGDKLLTPLSATRFRVKDGPTQLAFDLGKDGRPTAARLLSQDGDIEPFVPVALAKPDAAQLAAYKGTYVSGEAEATYTVAVEKDGLVLHRRPDAVFALVPSYADAFRAEHLGLVRFTRDSKGQVDGLSLGLGRVRDLRFAREPAAPPPTAVDQR</sequence>
<dbReference type="GO" id="GO:0016787">
    <property type="term" value="F:hydrolase activity"/>
    <property type="evidence" value="ECO:0007669"/>
    <property type="project" value="UniProtKB-KW"/>
</dbReference>
<gene>
    <name evidence="2" type="ORF">HG543_21895</name>
</gene>
<dbReference type="PANTHER" id="PTHR46825">
    <property type="entry name" value="D-ALANYL-D-ALANINE-CARBOXYPEPTIDASE/ENDOPEPTIDASE AMPH"/>
    <property type="match status" value="1"/>
</dbReference>
<protein>
    <submittedName>
        <fullName evidence="2">Serine hydrolase</fullName>
    </submittedName>
</protein>
<accession>A0A848LIE6</accession>
<reference evidence="2 3" key="1">
    <citation type="submission" date="2020-04" db="EMBL/GenBank/DDBJ databases">
        <title>Draft genome of Pyxidicoccus fallax type strain.</title>
        <authorList>
            <person name="Whitworth D.E."/>
        </authorList>
    </citation>
    <scope>NUCLEOTIDE SEQUENCE [LARGE SCALE GENOMIC DNA]</scope>
    <source>
        <strain evidence="2 3">DSM 14698</strain>
    </source>
</reference>
<dbReference type="PANTHER" id="PTHR46825:SF9">
    <property type="entry name" value="BETA-LACTAMASE-RELATED DOMAIN-CONTAINING PROTEIN"/>
    <property type="match status" value="1"/>
</dbReference>
<dbReference type="SUPFAM" id="SSF56601">
    <property type="entry name" value="beta-lactamase/transpeptidase-like"/>
    <property type="match status" value="1"/>
</dbReference>
<evidence type="ECO:0000313" key="2">
    <source>
        <dbReference type="EMBL" id="NMO17494.1"/>
    </source>
</evidence>
<dbReference type="AlphaFoldDB" id="A0A848LIE6"/>
<evidence type="ECO:0000313" key="3">
    <source>
        <dbReference type="Proteomes" id="UP000518300"/>
    </source>
</evidence>
<dbReference type="RefSeq" id="WP_169346777.1">
    <property type="nucleotide sequence ID" value="NZ_JABBJJ010000100.1"/>
</dbReference>
<keyword evidence="2" id="KW-0378">Hydrolase</keyword>
<dbReference type="Proteomes" id="UP000518300">
    <property type="component" value="Unassembled WGS sequence"/>
</dbReference>
<dbReference type="Pfam" id="PF00144">
    <property type="entry name" value="Beta-lactamase"/>
    <property type="match status" value="1"/>
</dbReference>
<feature type="domain" description="Beta-lactamase-related" evidence="1">
    <location>
        <begin position="8"/>
        <end position="315"/>
    </location>
</feature>
<dbReference type="EMBL" id="JABBJJ010000100">
    <property type="protein sequence ID" value="NMO17494.1"/>
    <property type="molecule type" value="Genomic_DNA"/>
</dbReference>
<proteinExistence type="predicted"/>
<dbReference type="Gene3D" id="3.40.710.10">
    <property type="entry name" value="DD-peptidase/beta-lactamase superfamily"/>
    <property type="match status" value="1"/>
</dbReference>